<keyword evidence="1 3" id="KW-0808">Transferase</keyword>
<dbReference type="GO" id="GO:0016757">
    <property type="term" value="F:glycosyltransferase activity"/>
    <property type="evidence" value="ECO:0007669"/>
    <property type="project" value="InterPro"/>
</dbReference>
<gene>
    <name evidence="3" type="ORF">GAH_00218</name>
</gene>
<organism evidence="3 4">
    <name type="scientific">Geoglobus ahangari</name>
    <dbReference type="NCBI Taxonomy" id="113653"/>
    <lineage>
        <taxon>Archaea</taxon>
        <taxon>Methanobacteriati</taxon>
        <taxon>Methanobacteriota</taxon>
        <taxon>Archaeoglobi</taxon>
        <taxon>Archaeoglobales</taxon>
        <taxon>Archaeoglobaceae</taxon>
        <taxon>Geoglobus</taxon>
    </lineage>
</organism>
<dbReference type="PANTHER" id="PTHR46401:SF2">
    <property type="entry name" value="GLYCOSYLTRANSFERASE WBBK-RELATED"/>
    <property type="match status" value="1"/>
</dbReference>
<feature type="domain" description="Glycosyl transferase family 1" evidence="2">
    <location>
        <begin position="155"/>
        <end position="297"/>
    </location>
</feature>
<sequence length="321" mass="36485">MRICWLGESGELGAGIYSKMVLNALSKHYEVETVKIKPGALVSHAHVASLTNRLDEKYDVVIRGFHDTIPLIGKMNRAKNITILQFALYRSGVKKIAYTFDKLFLKNIKNVDVVVTVSKYMKNLLEANGNKNTRIAYNAFEIDKFKISKQKLSEFKQKYNLTGKPVIYIGNCRKEKGVLEVYEELKDLDAHLVSSGKKMVDVPSKNFELSYDEHIILLKSSDIVINMSKIPEAWNRTAHEGMLCRKPVIGSGSGGMEELLNGGKQIICKNFGKLRPIVEQLLEDRKTRKKLGNTGYKFASKFTSKKFEKEWVTIIEELSKR</sequence>
<dbReference type="HOGENOM" id="CLU_879541_0_0_2"/>
<dbReference type="AlphaFoldDB" id="A0A0F7IJL0"/>
<accession>A0A0F7IJL0</accession>
<dbReference type="KEGG" id="gah:GAH_00218"/>
<evidence type="ECO:0000256" key="1">
    <source>
        <dbReference type="ARBA" id="ARBA00022679"/>
    </source>
</evidence>
<dbReference type="Gene3D" id="3.40.50.2000">
    <property type="entry name" value="Glycogen Phosphorylase B"/>
    <property type="match status" value="2"/>
</dbReference>
<dbReference type="OrthoDB" id="132546at2157"/>
<dbReference type="InterPro" id="IPR001296">
    <property type="entry name" value="Glyco_trans_1"/>
</dbReference>
<proteinExistence type="predicted"/>
<dbReference type="EMBL" id="CP011267">
    <property type="protein sequence ID" value="AKG92425.1"/>
    <property type="molecule type" value="Genomic_DNA"/>
</dbReference>
<dbReference type="SUPFAM" id="SSF53756">
    <property type="entry name" value="UDP-Glycosyltransferase/glycogen phosphorylase"/>
    <property type="match status" value="1"/>
</dbReference>
<name>A0A0F7IJL0_9EURY</name>
<protein>
    <submittedName>
        <fullName evidence="3">Glycosyl transferases group 1</fullName>
    </submittedName>
</protein>
<dbReference type="RefSeq" id="WP_048094303.1">
    <property type="nucleotide sequence ID" value="NZ_CP011267.1"/>
</dbReference>
<evidence type="ECO:0000313" key="3">
    <source>
        <dbReference type="EMBL" id="AKG92425.1"/>
    </source>
</evidence>
<dbReference type="Proteomes" id="UP000034723">
    <property type="component" value="Chromosome"/>
</dbReference>
<dbReference type="STRING" id="113653.GAH_00218"/>
<reference evidence="3 4" key="1">
    <citation type="submission" date="2015-04" db="EMBL/GenBank/DDBJ databases">
        <title>The complete genome sequence of the hyperthermophilic, obligate iron-reducing archaeon Geoglobus ahangari strain 234T.</title>
        <authorList>
            <person name="Manzella M.P."/>
            <person name="Holmes D.E."/>
            <person name="Rocheleau J.M."/>
            <person name="Chung A."/>
            <person name="Reguera G."/>
            <person name="Kashefi K."/>
        </authorList>
    </citation>
    <scope>NUCLEOTIDE SEQUENCE [LARGE SCALE GENOMIC DNA]</scope>
    <source>
        <strain evidence="3 4">234</strain>
    </source>
</reference>
<dbReference type="PANTHER" id="PTHR46401">
    <property type="entry name" value="GLYCOSYLTRANSFERASE WBBK-RELATED"/>
    <property type="match status" value="1"/>
</dbReference>
<evidence type="ECO:0000313" key="4">
    <source>
        <dbReference type="Proteomes" id="UP000034723"/>
    </source>
</evidence>
<dbReference type="GeneID" id="24802806"/>
<dbReference type="InParanoid" id="A0A0F7IJL0"/>
<keyword evidence="4" id="KW-1185">Reference proteome</keyword>
<dbReference type="Pfam" id="PF00534">
    <property type="entry name" value="Glycos_transf_1"/>
    <property type="match status" value="1"/>
</dbReference>
<evidence type="ECO:0000259" key="2">
    <source>
        <dbReference type="Pfam" id="PF00534"/>
    </source>
</evidence>